<name>A0AAD4GFT7_BOLED</name>
<comment type="caution">
    <text evidence="2">The sequence shown here is derived from an EMBL/GenBank/DDBJ whole genome shotgun (WGS) entry which is preliminary data.</text>
</comment>
<dbReference type="Proteomes" id="UP001194468">
    <property type="component" value="Unassembled WGS sequence"/>
</dbReference>
<sequence>MTSVKTHGPLAVGTVTVRRKPALTYQSPAQSSALSHPKKSLFTSQSATVPPLPMESPPTQLSHMPELPQSNTVARKSSRYHMTTTLLPLYHPFGTLALSLPDLDPTAFGLPAPVAVFDDPTRRSSNRQRRPAAKVRDADDPASTTSHPPPFAVATPALESETKEKSSPRRRRGGGAGGRRRRREPEDGDATYPAKRPRNSRSAGLASSLTGTRALSREEGSPTLSNTHSRASPALDAGRGDLTEEKKPERRSTRSRGAIVRRDSTTSEEDTTTSASPSVSATNAAVPRVASSGEPVETDGPVAHDASNEATAPGAESKNADPGDVVAHEQQEN</sequence>
<reference evidence="2" key="2">
    <citation type="journal article" date="2020" name="Nat. Commun.">
        <title>Large-scale genome sequencing of mycorrhizal fungi provides insights into the early evolution of symbiotic traits.</title>
        <authorList>
            <person name="Miyauchi S."/>
            <person name="Kiss E."/>
            <person name="Kuo A."/>
            <person name="Drula E."/>
            <person name="Kohler A."/>
            <person name="Sanchez-Garcia M."/>
            <person name="Morin E."/>
            <person name="Andreopoulos B."/>
            <person name="Barry K.W."/>
            <person name="Bonito G."/>
            <person name="Buee M."/>
            <person name="Carver A."/>
            <person name="Chen C."/>
            <person name="Cichocki N."/>
            <person name="Clum A."/>
            <person name="Culley D."/>
            <person name="Crous P.W."/>
            <person name="Fauchery L."/>
            <person name="Girlanda M."/>
            <person name="Hayes R.D."/>
            <person name="Keri Z."/>
            <person name="LaButti K."/>
            <person name="Lipzen A."/>
            <person name="Lombard V."/>
            <person name="Magnuson J."/>
            <person name="Maillard F."/>
            <person name="Murat C."/>
            <person name="Nolan M."/>
            <person name="Ohm R.A."/>
            <person name="Pangilinan J."/>
            <person name="Pereira M.F."/>
            <person name="Perotto S."/>
            <person name="Peter M."/>
            <person name="Pfister S."/>
            <person name="Riley R."/>
            <person name="Sitrit Y."/>
            <person name="Stielow J.B."/>
            <person name="Szollosi G."/>
            <person name="Zifcakova L."/>
            <person name="Stursova M."/>
            <person name="Spatafora J.W."/>
            <person name="Tedersoo L."/>
            <person name="Vaario L.M."/>
            <person name="Yamada A."/>
            <person name="Yan M."/>
            <person name="Wang P."/>
            <person name="Xu J."/>
            <person name="Bruns T."/>
            <person name="Baldrian P."/>
            <person name="Vilgalys R."/>
            <person name="Dunand C."/>
            <person name="Henrissat B."/>
            <person name="Grigoriev I.V."/>
            <person name="Hibbett D."/>
            <person name="Nagy L.G."/>
            <person name="Martin F.M."/>
        </authorList>
    </citation>
    <scope>NUCLEOTIDE SEQUENCE</scope>
    <source>
        <strain evidence="2">BED1</strain>
    </source>
</reference>
<feature type="region of interest" description="Disordered" evidence="1">
    <location>
        <begin position="26"/>
        <end position="66"/>
    </location>
</feature>
<evidence type="ECO:0000256" key="1">
    <source>
        <dbReference type="SAM" id="MobiDB-lite"/>
    </source>
</evidence>
<feature type="region of interest" description="Disordered" evidence="1">
    <location>
        <begin position="114"/>
        <end position="333"/>
    </location>
</feature>
<feature type="compositionally biased region" description="Low complexity" evidence="1">
    <location>
        <begin position="272"/>
        <end position="287"/>
    </location>
</feature>
<proteinExistence type="predicted"/>
<dbReference type="AlphaFoldDB" id="A0AAD4GFT7"/>
<feature type="compositionally biased region" description="Basic residues" evidence="1">
    <location>
        <begin position="168"/>
        <end position="182"/>
    </location>
</feature>
<dbReference type="EMBL" id="WHUW01000010">
    <property type="protein sequence ID" value="KAF8441405.1"/>
    <property type="molecule type" value="Genomic_DNA"/>
</dbReference>
<accession>A0AAD4GFT7</accession>
<feature type="compositionally biased region" description="Basic and acidic residues" evidence="1">
    <location>
        <begin position="318"/>
        <end position="333"/>
    </location>
</feature>
<evidence type="ECO:0000313" key="2">
    <source>
        <dbReference type="EMBL" id="KAF8441405.1"/>
    </source>
</evidence>
<feature type="compositionally biased region" description="Basic residues" evidence="1">
    <location>
        <begin position="124"/>
        <end position="133"/>
    </location>
</feature>
<feature type="compositionally biased region" description="Polar residues" evidence="1">
    <location>
        <begin position="57"/>
        <end position="66"/>
    </location>
</feature>
<feature type="compositionally biased region" description="Polar residues" evidence="1">
    <location>
        <begin position="200"/>
        <end position="213"/>
    </location>
</feature>
<evidence type="ECO:0000313" key="3">
    <source>
        <dbReference type="Proteomes" id="UP001194468"/>
    </source>
</evidence>
<keyword evidence="3" id="KW-1185">Reference proteome</keyword>
<feature type="compositionally biased region" description="Basic and acidic residues" evidence="1">
    <location>
        <begin position="238"/>
        <end position="252"/>
    </location>
</feature>
<protein>
    <submittedName>
        <fullName evidence="2">Uncharacterized protein</fullName>
    </submittedName>
</protein>
<organism evidence="2 3">
    <name type="scientific">Boletus edulis BED1</name>
    <dbReference type="NCBI Taxonomy" id="1328754"/>
    <lineage>
        <taxon>Eukaryota</taxon>
        <taxon>Fungi</taxon>
        <taxon>Dikarya</taxon>
        <taxon>Basidiomycota</taxon>
        <taxon>Agaricomycotina</taxon>
        <taxon>Agaricomycetes</taxon>
        <taxon>Agaricomycetidae</taxon>
        <taxon>Boletales</taxon>
        <taxon>Boletineae</taxon>
        <taxon>Boletaceae</taxon>
        <taxon>Boletoideae</taxon>
        <taxon>Boletus</taxon>
    </lineage>
</organism>
<reference evidence="2" key="1">
    <citation type="submission" date="2019-10" db="EMBL/GenBank/DDBJ databases">
        <authorList>
            <consortium name="DOE Joint Genome Institute"/>
            <person name="Kuo A."/>
            <person name="Miyauchi S."/>
            <person name="Kiss E."/>
            <person name="Drula E."/>
            <person name="Kohler A."/>
            <person name="Sanchez-Garcia M."/>
            <person name="Andreopoulos B."/>
            <person name="Barry K.W."/>
            <person name="Bonito G."/>
            <person name="Buee M."/>
            <person name="Carver A."/>
            <person name="Chen C."/>
            <person name="Cichocki N."/>
            <person name="Clum A."/>
            <person name="Culley D."/>
            <person name="Crous P.W."/>
            <person name="Fauchery L."/>
            <person name="Girlanda M."/>
            <person name="Hayes R."/>
            <person name="Keri Z."/>
            <person name="LaButti K."/>
            <person name="Lipzen A."/>
            <person name="Lombard V."/>
            <person name="Magnuson J."/>
            <person name="Maillard F."/>
            <person name="Morin E."/>
            <person name="Murat C."/>
            <person name="Nolan M."/>
            <person name="Ohm R."/>
            <person name="Pangilinan J."/>
            <person name="Pereira M."/>
            <person name="Perotto S."/>
            <person name="Peter M."/>
            <person name="Riley R."/>
            <person name="Sitrit Y."/>
            <person name="Stielow B."/>
            <person name="Szollosi G."/>
            <person name="Zifcakova L."/>
            <person name="Stursova M."/>
            <person name="Spatafora J.W."/>
            <person name="Tedersoo L."/>
            <person name="Vaario L.-M."/>
            <person name="Yamada A."/>
            <person name="Yan M."/>
            <person name="Wang P."/>
            <person name="Xu J."/>
            <person name="Bruns T."/>
            <person name="Baldrian P."/>
            <person name="Vilgalys R."/>
            <person name="Henrissat B."/>
            <person name="Grigoriev I.V."/>
            <person name="Hibbett D."/>
            <person name="Nagy L.G."/>
            <person name="Martin F.M."/>
        </authorList>
    </citation>
    <scope>NUCLEOTIDE SEQUENCE</scope>
    <source>
        <strain evidence="2">BED1</strain>
    </source>
</reference>
<gene>
    <name evidence="2" type="ORF">L210DRAFT_3478506</name>
</gene>